<sequence length="194" mass="22693">MSKVNHSIAAKPINKEMIETYLHFDGLDFYWKERPLHMFKSEASCISWNKRFAGKKASHTSCKGYQEIRLLGSVYKAHRFVWCMHNGDIPKEMSIDHINHDRSDNRIENLRLVTQAENKRNATVRKDNSSHAVGVHFRRDIRKWTAYIFDGEKKKHLGTFLERKDAESARLNAEKQLGFHPNHGKAKCEAHYDN</sequence>
<reference evidence="2 3" key="1">
    <citation type="submission" date="2017-03" db="EMBL/GenBank/DDBJ databases">
        <authorList>
            <person name="Fouts D."/>
            <person name="Stalin M.J."/>
            <person name="Chen L."/>
            <person name="Wright M."/>
            <person name="Sutton G."/>
            <person name="Nguyen K."/>
            <person name="Vanduin D."/>
            <person name="Rojas L."/>
            <person name="Hujer A."/>
            <person name="Hujer K."/>
            <person name="Bonomo R."/>
            <person name="Kreiswirth B."/>
            <person name="Adams M."/>
        </authorList>
    </citation>
    <scope>NUCLEOTIDE SEQUENCE [LARGE SCALE GENOMIC DNA]</scope>
    <source>
        <strain evidence="2 3">39383</strain>
    </source>
</reference>
<protein>
    <submittedName>
        <fullName evidence="2">HNH endonuclease</fullName>
    </submittedName>
</protein>
<dbReference type="RefSeq" id="WP_009308001.1">
    <property type="nucleotide sequence ID" value="NZ_ABLUVU020000005.1"/>
</dbReference>
<dbReference type="Proteomes" id="UP000196447">
    <property type="component" value="Unassembled WGS sequence"/>
</dbReference>
<dbReference type="InterPro" id="IPR016177">
    <property type="entry name" value="DNA-bd_dom_sf"/>
</dbReference>
<dbReference type="SUPFAM" id="SSF54060">
    <property type="entry name" value="His-Me finger endonucleases"/>
    <property type="match status" value="1"/>
</dbReference>
<dbReference type="GO" id="GO:0004519">
    <property type="term" value="F:endonuclease activity"/>
    <property type="evidence" value="ECO:0007669"/>
    <property type="project" value="UniProtKB-KW"/>
</dbReference>
<proteinExistence type="predicted"/>
<dbReference type="EMBL" id="NDBK01000125">
    <property type="protein sequence ID" value="OVF63804.1"/>
    <property type="molecule type" value="Genomic_DNA"/>
</dbReference>
<feature type="domain" description="HNH nuclease" evidence="1">
    <location>
        <begin position="75"/>
        <end position="120"/>
    </location>
</feature>
<dbReference type="InterPro" id="IPR003615">
    <property type="entry name" value="HNH_nuc"/>
</dbReference>
<accession>A0A422ZJY5</accession>
<organism evidence="2 3">
    <name type="scientific">Klebsiella pneumoniae</name>
    <dbReference type="NCBI Taxonomy" id="573"/>
    <lineage>
        <taxon>Bacteria</taxon>
        <taxon>Pseudomonadati</taxon>
        <taxon>Pseudomonadota</taxon>
        <taxon>Gammaproteobacteria</taxon>
        <taxon>Enterobacterales</taxon>
        <taxon>Enterobacteriaceae</taxon>
        <taxon>Klebsiella/Raoultella group</taxon>
        <taxon>Klebsiella</taxon>
        <taxon>Klebsiella pneumoniae complex</taxon>
    </lineage>
</organism>
<evidence type="ECO:0000259" key="1">
    <source>
        <dbReference type="Pfam" id="PF13392"/>
    </source>
</evidence>
<keyword evidence="2" id="KW-0255">Endonuclease</keyword>
<dbReference type="AlphaFoldDB" id="A0A422ZJY5"/>
<keyword evidence="2" id="KW-0378">Hydrolase</keyword>
<evidence type="ECO:0000313" key="2">
    <source>
        <dbReference type="EMBL" id="OVF63804.1"/>
    </source>
</evidence>
<keyword evidence="2" id="KW-0540">Nuclease</keyword>
<dbReference type="Gene3D" id="3.90.75.20">
    <property type="match status" value="1"/>
</dbReference>
<name>A0A422ZJY5_KLEPN</name>
<evidence type="ECO:0000313" key="3">
    <source>
        <dbReference type="Proteomes" id="UP000196447"/>
    </source>
</evidence>
<dbReference type="Pfam" id="PF13392">
    <property type="entry name" value="HNH_3"/>
    <property type="match status" value="1"/>
</dbReference>
<dbReference type="InterPro" id="IPR044925">
    <property type="entry name" value="His-Me_finger_sf"/>
</dbReference>
<dbReference type="SUPFAM" id="SSF54171">
    <property type="entry name" value="DNA-binding domain"/>
    <property type="match status" value="1"/>
</dbReference>
<gene>
    <name evidence="2" type="ORF">B5L96_28410</name>
</gene>
<dbReference type="GO" id="GO:0003677">
    <property type="term" value="F:DNA binding"/>
    <property type="evidence" value="ECO:0007669"/>
    <property type="project" value="InterPro"/>
</dbReference>
<comment type="caution">
    <text evidence="2">The sequence shown here is derived from an EMBL/GenBank/DDBJ whole genome shotgun (WGS) entry which is preliminary data.</text>
</comment>